<dbReference type="RefSeq" id="WP_099155168.1">
    <property type="nucleotide sequence ID" value="NZ_PDUD01000055.1"/>
</dbReference>
<dbReference type="GO" id="GO:0005975">
    <property type="term" value="P:carbohydrate metabolic process"/>
    <property type="evidence" value="ECO:0007669"/>
    <property type="project" value="UniProtKB-ARBA"/>
</dbReference>
<dbReference type="SUPFAM" id="SSF49899">
    <property type="entry name" value="Concanavalin A-like lectins/glucanases"/>
    <property type="match status" value="1"/>
</dbReference>
<dbReference type="Gene3D" id="2.60.120.560">
    <property type="entry name" value="Exo-inulinase, domain 1"/>
    <property type="match status" value="1"/>
</dbReference>
<gene>
    <name evidence="3" type="ORF">CRP01_37170</name>
</gene>
<keyword evidence="4" id="KW-1185">Reference proteome</keyword>
<dbReference type="GO" id="GO:0004553">
    <property type="term" value="F:hydrolase activity, hydrolyzing O-glycosyl compounds"/>
    <property type="evidence" value="ECO:0007669"/>
    <property type="project" value="UniProtKB-ARBA"/>
</dbReference>
<sequence>MINRIIYPTILLMCSMLLLQAQQVSVPFDSEQWELGATKTNIEMYQGKKSLALSGGAIFLSEPSFFNGTIEVDVNFPDQLNFFGLIFRARDEGNYEHFYLRPHQTGKPDANQYTPQFNGFSGWQLYHGEAYSSQLDLVPDQWHHLKIVVRGNQATVYYDDMNQPLLEIPELKGNFSAGKIGINSGQPVHFANFSYELDNRSYPTPVSDETTDPKVITSWQLTEALKNDDFANPTQVNSSLLQSVQWTKYPTEAGGLLNIARHVVPDEGKTTVVAKLEVTANQDEIKGLAFGYSDEVLVYVNGKLQYAGQNNYRSRDFRYLGTIGYFDAVFLDLKEGKNEVWFVVKENFGGWGIQARWF</sequence>
<organism evidence="3 4">
    <name type="scientific">Flavilitoribacter nigricans (strain ATCC 23147 / DSM 23189 / NBRC 102662 / NCIMB 1420 / SS-2)</name>
    <name type="common">Lewinella nigricans</name>
    <dbReference type="NCBI Taxonomy" id="1122177"/>
    <lineage>
        <taxon>Bacteria</taxon>
        <taxon>Pseudomonadati</taxon>
        <taxon>Bacteroidota</taxon>
        <taxon>Saprospiria</taxon>
        <taxon>Saprospirales</taxon>
        <taxon>Lewinellaceae</taxon>
        <taxon>Flavilitoribacter</taxon>
    </lineage>
</organism>
<dbReference type="Proteomes" id="UP000223913">
    <property type="component" value="Unassembled WGS sequence"/>
</dbReference>
<dbReference type="InterPro" id="IPR013320">
    <property type="entry name" value="ConA-like_dom_sf"/>
</dbReference>
<keyword evidence="1" id="KW-0732">Signal</keyword>
<accession>A0A2D0MZ15</accession>
<comment type="caution">
    <text evidence="3">The sequence shown here is derived from an EMBL/GenBank/DDBJ whole genome shotgun (WGS) entry which is preliminary data.</text>
</comment>
<dbReference type="InterPro" id="IPR010496">
    <property type="entry name" value="AL/BT2_dom"/>
</dbReference>
<dbReference type="OrthoDB" id="2634655at2"/>
<dbReference type="EMBL" id="PDUD01000055">
    <property type="protein sequence ID" value="PHN01420.1"/>
    <property type="molecule type" value="Genomic_DNA"/>
</dbReference>
<protein>
    <recommendedName>
        <fullName evidence="2">3-keto-alpha-glucoside-1,2-lyase/3-keto-2-hydroxy-glucal hydratase domain-containing protein</fullName>
    </recommendedName>
</protein>
<feature type="signal peptide" evidence="1">
    <location>
        <begin position="1"/>
        <end position="21"/>
    </location>
</feature>
<dbReference type="Pfam" id="PF06439">
    <property type="entry name" value="3keto-disac_hyd"/>
    <property type="match status" value="1"/>
</dbReference>
<name>A0A2D0MZ15_FLAN2</name>
<evidence type="ECO:0000259" key="2">
    <source>
        <dbReference type="Pfam" id="PF06439"/>
    </source>
</evidence>
<dbReference type="AlphaFoldDB" id="A0A2D0MZ15"/>
<evidence type="ECO:0000313" key="3">
    <source>
        <dbReference type="EMBL" id="PHN01420.1"/>
    </source>
</evidence>
<evidence type="ECO:0000313" key="4">
    <source>
        <dbReference type="Proteomes" id="UP000223913"/>
    </source>
</evidence>
<proteinExistence type="predicted"/>
<feature type="domain" description="3-keto-alpha-glucoside-1,2-lyase/3-keto-2-hydroxy-glucal hydratase" evidence="2">
    <location>
        <begin position="52"/>
        <end position="193"/>
    </location>
</feature>
<evidence type="ECO:0000256" key="1">
    <source>
        <dbReference type="SAM" id="SignalP"/>
    </source>
</evidence>
<feature type="chain" id="PRO_5012767949" description="3-keto-alpha-glucoside-1,2-lyase/3-keto-2-hydroxy-glucal hydratase domain-containing protein" evidence="1">
    <location>
        <begin position="22"/>
        <end position="358"/>
    </location>
</feature>
<reference evidence="3 4" key="1">
    <citation type="submission" date="2017-10" db="EMBL/GenBank/DDBJ databases">
        <title>The draft genome sequence of Lewinella nigricans NBRC 102662.</title>
        <authorList>
            <person name="Wang K."/>
        </authorList>
    </citation>
    <scope>NUCLEOTIDE SEQUENCE [LARGE SCALE GENOMIC DNA]</scope>
    <source>
        <strain evidence="3 4">NBRC 102662</strain>
    </source>
</reference>